<dbReference type="Proteomes" id="UP000485562">
    <property type="component" value="Unassembled WGS sequence"/>
</dbReference>
<proteinExistence type="predicted"/>
<organism evidence="1">
    <name type="scientific">candidate division TA06 bacterium ADurb.Bin131</name>
    <dbReference type="NCBI Taxonomy" id="1852827"/>
    <lineage>
        <taxon>Bacteria</taxon>
        <taxon>Bacteria division TA06</taxon>
    </lineage>
</organism>
<protein>
    <recommendedName>
        <fullName evidence="2">Type 4 fimbrial biogenesis protein PilX N-terminal domain-containing protein</fullName>
    </recommendedName>
</protein>
<dbReference type="AlphaFoldDB" id="A0A1V6CDK1"/>
<reference evidence="1" key="1">
    <citation type="submission" date="2017-02" db="EMBL/GenBank/DDBJ databases">
        <title>Delving into the versatile metabolic prowess of the omnipresent phylum Bacteroidetes.</title>
        <authorList>
            <person name="Nobu M.K."/>
            <person name="Mei R."/>
            <person name="Narihiro T."/>
            <person name="Kuroda K."/>
            <person name="Liu W.-T."/>
        </authorList>
    </citation>
    <scope>NUCLEOTIDE SEQUENCE</scope>
    <source>
        <strain evidence="1">ADurb.Bin131</strain>
    </source>
</reference>
<name>A0A1V6CDK1_UNCT6</name>
<accession>A0A1V6CDK1</accession>
<evidence type="ECO:0000313" key="1">
    <source>
        <dbReference type="EMBL" id="OQB75009.1"/>
    </source>
</evidence>
<gene>
    <name evidence="1" type="ORF">BWX89_00241</name>
</gene>
<comment type="caution">
    <text evidence="1">The sequence shown here is derived from an EMBL/GenBank/DDBJ whole genome shotgun (WGS) entry which is preliminary data.</text>
</comment>
<dbReference type="EMBL" id="MWDQ01000025">
    <property type="protein sequence ID" value="OQB75009.1"/>
    <property type="molecule type" value="Genomic_DNA"/>
</dbReference>
<sequence length="134" mass="14839">MNHKKKGAALICVVAFLGFLLVLSFSLTANIGMAWSKIKKGEFSKMAFWLAEAGMQKALLELEEYGDIYSGEEMLLGEGRCMISITKNEDDTFLIFSTGEVGTPPAKKTIEATISLGQNRNSSHTIEVKQWKEE</sequence>
<evidence type="ECO:0008006" key="2">
    <source>
        <dbReference type="Google" id="ProtNLM"/>
    </source>
</evidence>